<accession>A0A843UE78</accession>
<dbReference type="GO" id="GO:0005634">
    <property type="term" value="C:nucleus"/>
    <property type="evidence" value="ECO:0007669"/>
    <property type="project" value="TreeGrafter"/>
</dbReference>
<gene>
    <name evidence="3" type="ORF">Taro_011968</name>
</gene>
<dbReference type="OrthoDB" id="5591297at2759"/>
<name>A0A843UE78_COLES</name>
<dbReference type="Gene3D" id="3.40.50.620">
    <property type="entry name" value="HUPs"/>
    <property type="match status" value="1"/>
</dbReference>
<dbReference type="GO" id="GO:0005737">
    <property type="term" value="C:cytoplasm"/>
    <property type="evidence" value="ECO:0007669"/>
    <property type="project" value="TreeGrafter"/>
</dbReference>
<proteinExistence type="predicted"/>
<keyword evidence="4" id="KW-1185">Reference proteome</keyword>
<evidence type="ECO:0000313" key="3">
    <source>
        <dbReference type="EMBL" id="MQL79513.1"/>
    </source>
</evidence>
<protein>
    <recommendedName>
        <fullName evidence="2">Cytidyltransferase-like domain-containing protein</fullName>
    </recommendedName>
</protein>
<dbReference type="Proteomes" id="UP000652761">
    <property type="component" value="Unassembled WGS sequence"/>
</dbReference>
<dbReference type="GO" id="GO:0016887">
    <property type="term" value="F:ATP hydrolysis activity"/>
    <property type="evidence" value="ECO:0007669"/>
    <property type="project" value="TreeGrafter"/>
</dbReference>
<keyword evidence="1" id="KW-1133">Transmembrane helix</keyword>
<sequence length="196" mass="21945">MFCNINTFDNKNGFDLILHIFVIKMLGLTCTFSNTMGCGFMVLPMFGVKIVHLCSLHPDNAVYLFNIMPKAVADACKVDSTFDLELSEKELAVESEKLFDEDQELEQLVGGEICMKIYPFDAPKPNADGKVILSGSFNPLHDGHLRLLEVASSIYSDRIPCFEISAINADKPPLSVTQIKERVKQFEKVGMHFSFL</sequence>
<organism evidence="3 4">
    <name type="scientific">Colocasia esculenta</name>
    <name type="common">Wild taro</name>
    <name type="synonym">Arum esculentum</name>
    <dbReference type="NCBI Taxonomy" id="4460"/>
    <lineage>
        <taxon>Eukaryota</taxon>
        <taxon>Viridiplantae</taxon>
        <taxon>Streptophyta</taxon>
        <taxon>Embryophyta</taxon>
        <taxon>Tracheophyta</taxon>
        <taxon>Spermatophyta</taxon>
        <taxon>Magnoliopsida</taxon>
        <taxon>Liliopsida</taxon>
        <taxon>Araceae</taxon>
        <taxon>Aroideae</taxon>
        <taxon>Colocasieae</taxon>
        <taxon>Colocasia</taxon>
    </lineage>
</organism>
<evidence type="ECO:0000259" key="2">
    <source>
        <dbReference type="Pfam" id="PF01467"/>
    </source>
</evidence>
<dbReference type="GO" id="GO:0000309">
    <property type="term" value="F:nicotinamide-nucleotide adenylyltransferase activity"/>
    <property type="evidence" value="ECO:0007669"/>
    <property type="project" value="TreeGrafter"/>
</dbReference>
<dbReference type="AlphaFoldDB" id="A0A843UE78"/>
<dbReference type="SUPFAM" id="SSF52374">
    <property type="entry name" value="Nucleotidylyl transferase"/>
    <property type="match status" value="1"/>
</dbReference>
<evidence type="ECO:0000313" key="4">
    <source>
        <dbReference type="Proteomes" id="UP000652761"/>
    </source>
</evidence>
<comment type="caution">
    <text evidence="3">The sequence shown here is derived from an EMBL/GenBank/DDBJ whole genome shotgun (WGS) entry which is preliminary data.</text>
</comment>
<reference evidence="3" key="1">
    <citation type="submission" date="2017-07" db="EMBL/GenBank/DDBJ databases">
        <title>Taro Niue Genome Assembly and Annotation.</title>
        <authorList>
            <person name="Atibalentja N."/>
            <person name="Keating K."/>
            <person name="Fields C.J."/>
        </authorList>
    </citation>
    <scope>NUCLEOTIDE SEQUENCE</scope>
    <source>
        <strain evidence="3">Niue_2</strain>
        <tissue evidence="3">Leaf</tissue>
    </source>
</reference>
<feature type="domain" description="Cytidyltransferase-like" evidence="2">
    <location>
        <begin position="133"/>
        <end position="189"/>
    </location>
</feature>
<dbReference type="InterPro" id="IPR004821">
    <property type="entry name" value="Cyt_trans-like"/>
</dbReference>
<dbReference type="Pfam" id="PF01467">
    <property type="entry name" value="CTP_transf_like"/>
    <property type="match status" value="1"/>
</dbReference>
<evidence type="ECO:0000256" key="1">
    <source>
        <dbReference type="SAM" id="Phobius"/>
    </source>
</evidence>
<dbReference type="EMBL" id="NMUH01000460">
    <property type="protein sequence ID" value="MQL79513.1"/>
    <property type="molecule type" value="Genomic_DNA"/>
</dbReference>
<dbReference type="InterPro" id="IPR014729">
    <property type="entry name" value="Rossmann-like_a/b/a_fold"/>
</dbReference>
<feature type="transmembrane region" description="Helical" evidence="1">
    <location>
        <begin position="16"/>
        <end position="43"/>
    </location>
</feature>
<dbReference type="PANTHER" id="PTHR31285:SF0">
    <property type="entry name" value="NICOTINAMIDE MONONUCLEOTIDE ADENYLYLTRANSFERASE"/>
    <property type="match status" value="1"/>
</dbReference>
<keyword evidence="1" id="KW-0472">Membrane</keyword>
<dbReference type="PANTHER" id="PTHR31285">
    <property type="entry name" value="NICOTINAMIDE MONONUCLEOTIDE ADENYLYLTRANSFERASE"/>
    <property type="match status" value="1"/>
</dbReference>
<keyword evidence="1" id="KW-0812">Transmembrane</keyword>